<accession>A0A0A2VKG4</accession>
<dbReference type="OrthoDB" id="4211243at2759"/>
<dbReference type="AlphaFoldDB" id="A0A0A2VKG4"/>
<proteinExistence type="predicted"/>
<name>A0A0A2VKG4_PARBA</name>
<dbReference type="OMA" id="DMIFQED"/>
<dbReference type="RefSeq" id="XP_015702912.1">
    <property type="nucleotide sequence ID" value="XM_015847424.1"/>
</dbReference>
<evidence type="ECO:0000313" key="1">
    <source>
        <dbReference type="EMBL" id="KGQ01384.1"/>
    </source>
</evidence>
<reference evidence="1 2" key="1">
    <citation type="journal article" date="2011" name="PLoS Genet.">
        <title>Comparative genomic analysis of human fungal pathogens causing paracoccidioidomycosis.</title>
        <authorList>
            <person name="Desjardins C.A."/>
            <person name="Champion M.D."/>
            <person name="Holder J.W."/>
            <person name="Muszewska A."/>
            <person name="Goldberg J."/>
            <person name="Bailao A.M."/>
            <person name="Brigido M.M."/>
            <person name="Ferreira M.E."/>
            <person name="Garcia A.M."/>
            <person name="Grynberg M."/>
            <person name="Gujja S."/>
            <person name="Heiman D.I."/>
            <person name="Henn M.R."/>
            <person name="Kodira C.D."/>
            <person name="Leon-Narvaez H."/>
            <person name="Longo L.V."/>
            <person name="Ma L.J."/>
            <person name="Malavazi I."/>
            <person name="Matsuo A.L."/>
            <person name="Morais F.V."/>
            <person name="Pereira M."/>
            <person name="Rodriguez-Brito S."/>
            <person name="Sakthikumar S."/>
            <person name="Salem-Izacc S.M."/>
            <person name="Sykes S.M."/>
            <person name="Teixeira M.M."/>
            <person name="Vallejo M.C."/>
            <person name="Walter M.E."/>
            <person name="Yandava C."/>
            <person name="Young S."/>
            <person name="Zeng Q."/>
            <person name="Zucker J."/>
            <person name="Felipe M.S."/>
            <person name="Goldman G.H."/>
            <person name="Haas B.J."/>
            <person name="McEwen J.G."/>
            <person name="Nino-Vega G."/>
            <person name="Puccia R."/>
            <person name="San-Blas G."/>
            <person name="Soares C.M."/>
            <person name="Birren B.W."/>
            <person name="Cuomo C.A."/>
        </authorList>
    </citation>
    <scope>NUCLEOTIDE SEQUENCE [LARGE SCALE GENOMIC DNA]</scope>
    <source>
        <strain evidence="2">ATCC MYA-826 / Pb01</strain>
    </source>
</reference>
<gene>
    <name evidence="1" type="ORF">PAAG_11847</name>
</gene>
<dbReference type="KEGG" id="pbl:PAAG_11847"/>
<organism evidence="1 2">
    <name type="scientific">Paracoccidioides lutzii (strain ATCC MYA-826 / Pb01)</name>
    <name type="common">Paracoccidioides brasiliensis</name>
    <dbReference type="NCBI Taxonomy" id="502779"/>
    <lineage>
        <taxon>Eukaryota</taxon>
        <taxon>Fungi</taxon>
        <taxon>Dikarya</taxon>
        <taxon>Ascomycota</taxon>
        <taxon>Pezizomycotina</taxon>
        <taxon>Eurotiomycetes</taxon>
        <taxon>Eurotiomycetidae</taxon>
        <taxon>Onygenales</taxon>
        <taxon>Ajellomycetaceae</taxon>
        <taxon>Paracoccidioides</taxon>
    </lineage>
</organism>
<protein>
    <submittedName>
        <fullName evidence="1">Uncharacterized protein</fullName>
    </submittedName>
</protein>
<dbReference type="EMBL" id="KN294002">
    <property type="protein sequence ID" value="KGQ01384.1"/>
    <property type="molecule type" value="Genomic_DNA"/>
</dbReference>
<keyword evidence="2" id="KW-1185">Reference proteome</keyword>
<dbReference type="HOGENOM" id="CLU_167010_0_0_1"/>
<dbReference type="VEuPathDB" id="FungiDB:PAAG_11847"/>
<dbReference type="Proteomes" id="UP000002059">
    <property type="component" value="Partially assembled WGS sequence"/>
</dbReference>
<sequence length="119" mass="13014">MSKDMIFQEDLHLMDSLTLSEQGIKNLSSTACVTAVAILSTQCNLSTDNFMMNREFLSISLNTTVLSGSTFETENSSMLTENITSVREASVRNFTDNLTDVSADSEITDLSVSKNLTQA</sequence>
<dbReference type="GeneID" id="26970707"/>
<evidence type="ECO:0000313" key="2">
    <source>
        <dbReference type="Proteomes" id="UP000002059"/>
    </source>
</evidence>